<comment type="caution">
    <text evidence="2">The sequence shown here is derived from an EMBL/GenBank/DDBJ whole genome shotgun (WGS) entry which is preliminary data.</text>
</comment>
<dbReference type="EMBL" id="WBNH01030157">
    <property type="protein sequence ID" value="NXX87432.1"/>
    <property type="molecule type" value="Genomic_DNA"/>
</dbReference>
<dbReference type="InterPro" id="IPR045166">
    <property type="entry name" value="Spp2-like"/>
</dbReference>
<evidence type="ECO:0000313" key="2">
    <source>
        <dbReference type="EMBL" id="NXX87432.1"/>
    </source>
</evidence>
<dbReference type="OrthoDB" id="5577072at2759"/>
<dbReference type="PANTHER" id="PTHR15818">
    <property type="entry name" value="G PATCH AND KOW-CONTAINING"/>
    <property type="match status" value="1"/>
</dbReference>
<keyword evidence="1" id="KW-0539">Nucleus</keyword>
<sequence length="51" mass="5544">VEDMASPDSCTCRTDEGQLVEGLQEAMLETVIPRGDADRVMVVLGEHRGKV</sequence>
<protein>
    <recommendedName>
        <fullName evidence="1">G-patch domain and KOW motifs-containing protein</fullName>
    </recommendedName>
</protein>
<keyword evidence="1" id="KW-0508">mRNA splicing</keyword>
<evidence type="ECO:0000256" key="1">
    <source>
        <dbReference type="RuleBase" id="RU369096"/>
    </source>
</evidence>
<dbReference type="PANTHER" id="PTHR15818:SF2">
    <property type="entry name" value="G-PATCH DOMAIN AND KOW MOTIFS-CONTAINING PROTEIN"/>
    <property type="match status" value="1"/>
</dbReference>
<feature type="non-terminal residue" evidence="2">
    <location>
        <position position="1"/>
    </location>
</feature>
<keyword evidence="3" id="KW-1185">Reference proteome</keyword>
<reference evidence="2" key="1">
    <citation type="submission" date="2020-02" db="EMBL/GenBank/DDBJ databases">
        <title>Bird 10,000 Genomes (B10K) Project - Family phase.</title>
        <authorList>
            <person name="Zhang G."/>
        </authorList>
    </citation>
    <scope>NUCLEOTIDE SEQUENCE</scope>
    <source>
        <strain evidence="2">B10K-DU-030-59</strain>
    </source>
</reference>
<dbReference type="GO" id="GO:0000398">
    <property type="term" value="P:mRNA splicing, via spliceosome"/>
    <property type="evidence" value="ECO:0007669"/>
    <property type="project" value="UniProtKB-UniRule"/>
</dbReference>
<keyword evidence="1" id="KW-0507">mRNA processing</keyword>
<comment type="subcellular location">
    <subcellularLocation>
        <location evidence="1">Nucleus</location>
    </subcellularLocation>
</comment>
<accession>A0A852LEJ3</accession>
<feature type="non-terminal residue" evidence="2">
    <location>
        <position position="51"/>
    </location>
</feature>
<proteinExistence type="inferred from homology"/>
<comment type="similarity">
    <text evidence="1">Belongs to the MOS2 family.</text>
</comment>
<organism evidence="2 3">
    <name type="scientific">Urocolius indicus</name>
    <name type="common">Red-faced mousebird</name>
    <name type="synonym">Colius indicus</name>
    <dbReference type="NCBI Taxonomy" id="458196"/>
    <lineage>
        <taxon>Eukaryota</taxon>
        <taxon>Metazoa</taxon>
        <taxon>Chordata</taxon>
        <taxon>Craniata</taxon>
        <taxon>Vertebrata</taxon>
        <taxon>Euteleostomi</taxon>
        <taxon>Archelosauria</taxon>
        <taxon>Archosauria</taxon>
        <taxon>Dinosauria</taxon>
        <taxon>Saurischia</taxon>
        <taxon>Theropoda</taxon>
        <taxon>Coelurosauria</taxon>
        <taxon>Aves</taxon>
        <taxon>Neognathae</taxon>
        <taxon>Neoaves</taxon>
        <taxon>Telluraves</taxon>
        <taxon>Coraciimorphae</taxon>
        <taxon>Coliiformes</taxon>
        <taxon>Coliidae</taxon>
        <taxon>Urocolius</taxon>
    </lineage>
</organism>
<dbReference type="AlphaFoldDB" id="A0A852LEJ3"/>
<gene>
    <name evidence="2" type="primary">Gpkow</name>
    <name evidence="2" type="ORF">UROIND_R15304</name>
</gene>
<name>A0A852LEJ3_UROIN</name>
<comment type="function">
    <text evidence="1">RNA-binding protein involved in pre-mRNA splicing.</text>
</comment>
<evidence type="ECO:0000313" key="3">
    <source>
        <dbReference type="Proteomes" id="UP000654395"/>
    </source>
</evidence>
<dbReference type="Proteomes" id="UP000654395">
    <property type="component" value="Unassembled WGS sequence"/>
</dbReference>
<dbReference type="GO" id="GO:0005681">
    <property type="term" value="C:spliceosomal complex"/>
    <property type="evidence" value="ECO:0007669"/>
    <property type="project" value="TreeGrafter"/>
</dbReference>